<dbReference type="RefSeq" id="WP_036034147.1">
    <property type="nucleotide sequence ID" value="NZ_CADEQB010000016.1"/>
</dbReference>
<evidence type="ECO:0000256" key="1">
    <source>
        <dbReference type="ARBA" id="ARBA00022723"/>
    </source>
</evidence>
<dbReference type="InterPro" id="IPR023214">
    <property type="entry name" value="HAD_sf"/>
</dbReference>
<dbReference type="Pfam" id="PF12710">
    <property type="entry name" value="HAD"/>
    <property type="match status" value="1"/>
</dbReference>
<gene>
    <name evidence="4" type="ORF">CRM94_32330</name>
</gene>
<dbReference type="Gene3D" id="3.40.50.1000">
    <property type="entry name" value="HAD superfamily/HAD-like"/>
    <property type="match status" value="1"/>
</dbReference>
<dbReference type="SUPFAM" id="SSF56784">
    <property type="entry name" value="HAD-like"/>
    <property type="match status" value="1"/>
</dbReference>
<dbReference type="GO" id="GO:0016787">
    <property type="term" value="F:hydrolase activity"/>
    <property type="evidence" value="ECO:0007669"/>
    <property type="project" value="UniProtKB-KW"/>
</dbReference>
<comment type="caution">
    <text evidence="4">The sequence shown here is derived from an EMBL/GenBank/DDBJ whole genome shotgun (WGS) entry which is preliminary data.</text>
</comment>
<dbReference type="GO" id="GO:0046872">
    <property type="term" value="F:metal ion binding"/>
    <property type="evidence" value="ECO:0007669"/>
    <property type="project" value="UniProtKB-KW"/>
</dbReference>
<sequence length="228" mass="25143">MSRRHLALFDLDHTLLPLDSDQSWAHFLARIGIDGAAEHVASIDRLYRDYAAGALDMDGYLRVALAPLARHTRAELDGWHQRYMADVIEPAILPAARELIERHRQAGDLCCIVTASNAFVTGPIGRALGFEHLLAIELATEGGDPAARYTGAALGVASFREGKITRTEQWLATLGASLEDFPRSFFYSDSINDLPLLERVTDPVATNPDARLRAIADERGWPVLELFP</sequence>
<dbReference type="InterPro" id="IPR006385">
    <property type="entry name" value="HAD_hydro_SerB1"/>
</dbReference>
<dbReference type="NCBIfam" id="TIGR01488">
    <property type="entry name" value="HAD-SF-IB"/>
    <property type="match status" value="1"/>
</dbReference>
<keyword evidence="1" id="KW-0479">Metal-binding</keyword>
<evidence type="ECO:0000313" key="5">
    <source>
        <dbReference type="Proteomes" id="UP000220629"/>
    </source>
</evidence>
<reference evidence="5" key="1">
    <citation type="submission" date="2017-09" db="EMBL/GenBank/DDBJ databases">
        <title>FDA dAtabase for Regulatory Grade micrObial Sequences (FDA-ARGOS): Supporting development and validation of Infectious Disease Dx tests.</title>
        <authorList>
            <person name="Minogue T."/>
            <person name="Wolcott M."/>
            <person name="Wasieloski L."/>
            <person name="Aguilar W."/>
            <person name="Moore D."/>
            <person name="Tallon L."/>
            <person name="Sadzewicz L."/>
            <person name="Ott S."/>
            <person name="Zhao X."/>
            <person name="Nagaraj S."/>
            <person name="Vavikolanu K."/>
            <person name="Aluvathingal J."/>
            <person name="Nadendla S."/>
            <person name="Sichtig H."/>
        </authorList>
    </citation>
    <scope>NUCLEOTIDE SEQUENCE [LARGE SCALE GENOMIC DNA]</scope>
    <source>
        <strain evidence="5">FDAARGOS_390</strain>
    </source>
</reference>
<evidence type="ECO:0000256" key="2">
    <source>
        <dbReference type="ARBA" id="ARBA00022801"/>
    </source>
</evidence>
<accession>A0A118NRB9</accession>
<keyword evidence="2 4" id="KW-0378">Hydrolase</keyword>
<name>A0A118NRB9_BURGA</name>
<dbReference type="CDD" id="cd02612">
    <property type="entry name" value="HAD_PGPPase"/>
    <property type="match status" value="1"/>
</dbReference>
<organism evidence="4 5">
    <name type="scientific">Burkholderia gladioli</name>
    <name type="common">Pseudomonas marginata</name>
    <name type="synonym">Phytomonas marginata</name>
    <dbReference type="NCBI Taxonomy" id="28095"/>
    <lineage>
        <taxon>Bacteria</taxon>
        <taxon>Pseudomonadati</taxon>
        <taxon>Pseudomonadota</taxon>
        <taxon>Betaproteobacteria</taxon>
        <taxon>Burkholderiales</taxon>
        <taxon>Burkholderiaceae</taxon>
        <taxon>Burkholderia</taxon>
    </lineage>
</organism>
<protein>
    <submittedName>
        <fullName evidence="4">HAD-IB family hydrolase</fullName>
    </submittedName>
</protein>
<dbReference type="Proteomes" id="UP000220629">
    <property type="component" value="Unassembled WGS sequence"/>
</dbReference>
<dbReference type="AlphaFoldDB" id="A0A118NRB9"/>
<keyword evidence="3" id="KW-0460">Magnesium</keyword>
<proteinExistence type="predicted"/>
<evidence type="ECO:0000313" key="4">
    <source>
        <dbReference type="EMBL" id="PEH39008.1"/>
    </source>
</evidence>
<evidence type="ECO:0000256" key="3">
    <source>
        <dbReference type="ARBA" id="ARBA00022842"/>
    </source>
</evidence>
<dbReference type="InterPro" id="IPR036412">
    <property type="entry name" value="HAD-like_sf"/>
</dbReference>
<dbReference type="NCBIfam" id="TIGR01490">
    <property type="entry name" value="HAD-SF-IB-hyp1"/>
    <property type="match status" value="1"/>
</dbReference>
<dbReference type="PANTHER" id="PTHR43344:SF13">
    <property type="entry name" value="PHOSPHATASE RV3661-RELATED"/>
    <property type="match status" value="1"/>
</dbReference>
<dbReference type="Gene3D" id="1.20.1440.100">
    <property type="entry name" value="SG protein - dephosphorylation function"/>
    <property type="match status" value="1"/>
</dbReference>
<dbReference type="PANTHER" id="PTHR43344">
    <property type="entry name" value="PHOSPHOSERINE PHOSPHATASE"/>
    <property type="match status" value="1"/>
</dbReference>
<dbReference type="EMBL" id="PDDY01000004">
    <property type="protein sequence ID" value="PEH39008.1"/>
    <property type="molecule type" value="Genomic_DNA"/>
</dbReference>
<dbReference type="InterPro" id="IPR050582">
    <property type="entry name" value="HAD-like_SerB"/>
</dbReference>